<evidence type="ECO:0000256" key="1">
    <source>
        <dbReference type="PROSITE-ProRule" id="PRU00117"/>
    </source>
</evidence>
<accession>A0A4Q9L881</accession>
<dbReference type="InterPro" id="IPR004087">
    <property type="entry name" value="KH_dom"/>
</dbReference>
<dbReference type="AlphaFoldDB" id="A0A4Q9L881"/>
<dbReference type="InterPro" id="IPR004088">
    <property type="entry name" value="KH_dom_type_1"/>
</dbReference>
<name>A0A4Q9L881_9MICR</name>
<dbReference type="Pfam" id="PF00013">
    <property type="entry name" value="KH_1"/>
    <property type="match status" value="1"/>
</dbReference>
<gene>
    <name evidence="3" type="ORF">CWI37_0391p0040</name>
</gene>
<organism evidence="3 4">
    <name type="scientific">Hamiltosporidium tvaerminnensis</name>
    <dbReference type="NCBI Taxonomy" id="1176355"/>
    <lineage>
        <taxon>Eukaryota</taxon>
        <taxon>Fungi</taxon>
        <taxon>Fungi incertae sedis</taxon>
        <taxon>Microsporidia</taxon>
        <taxon>Dubosqiidae</taxon>
        <taxon>Hamiltosporidium</taxon>
    </lineage>
</organism>
<sequence length="645" mass="75391">MEEEVQMDDYDILRKKFRIACPYEYNVYFGINIDKDIPNELQTRSINEATQDFRRVLIDTGIISCTKILRNQVKIILSNKINDVRINPLSLLKKGYRYFYKVSVPLCLYLYKKDIENKISDVMRDTRCVIRLCISDTVQIIINGPEEDCLNSRVRIIEFLESLMGRESVVTEGYFPISELVNLGYRVFYSSKINSKKVFISGKIEDVRNLKQVEDIRRSYIKSNYILDTLKLNHLIYYERNLLEDILCSTDCYLEIEDGFFDVTNVSIVGFIPEKIVKCRKKIERVFHGIAKALIACCSATFVTQKIFIFEDVSKIYTKESTNKRFLAVGSKKDLKDFLSEINADCEIEIELDPDLEEFMCGKKNGKINKIIKDTECEILIRRKFEDEIRKIVIFVSGNSINATFAIESLENEFPAELAFYLNEKHHKRIIGFGGKNIQRIMKKHGVYIKFMSENERALLGLKGNVIIKTPKKNSASLEKMKEEVLYLADEKKIENLYTKVKMDLFDFYDFSFYKYKILFDHASVYGNFSNNVIYYKSNIDQIKALAKERAVVIRFNKGEHLFIKSLDYFPGEQIDTKDWYDSQGVFSFKAFNSVLLYSYESLFPTEKQDTDEEINFSERLPKHDNIGTIFSVGFQKNDKNQRMP</sequence>
<dbReference type="GO" id="GO:0003723">
    <property type="term" value="F:RNA binding"/>
    <property type="evidence" value="ECO:0007669"/>
    <property type="project" value="UniProtKB-UniRule"/>
</dbReference>
<reference evidence="3 4" key="1">
    <citation type="submission" date="2017-12" db="EMBL/GenBank/DDBJ databases">
        <authorList>
            <person name="Pombert J.-F."/>
            <person name="Haag K.L."/>
            <person name="Ebert D."/>
        </authorList>
    </citation>
    <scope>NUCLEOTIDE SEQUENCE [LARGE SCALE GENOMIC DNA]</scope>
    <source>
        <strain evidence="3">FI-OER-3-3</strain>
    </source>
</reference>
<dbReference type="VEuPathDB" id="MicrosporidiaDB:CWI37_0391p0040"/>
<keyword evidence="1" id="KW-0694">RNA-binding</keyword>
<protein>
    <submittedName>
        <fullName evidence="3">KH domain-containing protein</fullName>
    </submittedName>
</protein>
<dbReference type="Proteomes" id="UP000292362">
    <property type="component" value="Unassembled WGS sequence"/>
</dbReference>
<dbReference type="InterPro" id="IPR036612">
    <property type="entry name" value="KH_dom_type_1_sf"/>
</dbReference>
<dbReference type="EMBL" id="PITJ01000391">
    <property type="protein sequence ID" value="TBU02920.1"/>
    <property type="molecule type" value="Genomic_DNA"/>
</dbReference>
<evidence type="ECO:0000259" key="2">
    <source>
        <dbReference type="SMART" id="SM00322"/>
    </source>
</evidence>
<dbReference type="PROSITE" id="PS50084">
    <property type="entry name" value="KH_TYPE_1"/>
    <property type="match status" value="1"/>
</dbReference>
<evidence type="ECO:0000313" key="3">
    <source>
        <dbReference type="EMBL" id="TBU02920.1"/>
    </source>
</evidence>
<dbReference type="SMART" id="SM00322">
    <property type="entry name" value="KH"/>
    <property type="match status" value="2"/>
</dbReference>
<dbReference type="SUPFAM" id="SSF54791">
    <property type="entry name" value="Eukaryotic type KH-domain (KH-domain type I)"/>
    <property type="match status" value="2"/>
</dbReference>
<evidence type="ECO:0000313" key="4">
    <source>
        <dbReference type="Proteomes" id="UP000292362"/>
    </source>
</evidence>
<proteinExistence type="predicted"/>
<feature type="domain" description="K Homology" evidence="2">
    <location>
        <begin position="416"/>
        <end position="490"/>
    </location>
</feature>
<dbReference type="Gene3D" id="3.30.1370.10">
    <property type="entry name" value="K Homology domain, type 1"/>
    <property type="match status" value="1"/>
</dbReference>
<dbReference type="CDD" id="cd22453">
    <property type="entry name" value="KH-I_MUG60_like"/>
    <property type="match status" value="1"/>
</dbReference>
<comment type="caution">
    <text evidence="3">The sequence shown here is derived from an EMBL/GenBank/DDBJ whole genome shotgun (WGS) entry which is preliminary data.</text>
</comment>
<feature type="domain" description="K Homology" evidence="2">
    <location>
        <begin position="344"/>
        <end position="415"/>
    </location>
</feature>